<dbReference type="GO" id="GO:0046872">
    <property type="term" value="F:metal ion binding"/>
    <property type="evidence" value="ECO:0007669"/>
    <property type="project" value="UniProtKB-KW"/>
</dbReference>
<evidence type="ECO:0000259" key="8">
    <source>
        <dbReference type="PROSITE" id="PS00497"/>
    </source>
</evidence>
<dbReference type="PROSITE" id="PS00497">
    <property type="entry name" value="TYROSINASE_1"/>
    <property type="match status" value="1"/>
</dbReference>
<protein>
    <recommendedName>
        <fullName evidence="8 9">Tyrosinase copper-binding domain-containing protein</fullName>
    </recommendedName>
</protein>
<dbReference type="Pfam" id="PF12143">
    <property type="entry name" value="PPO1_KFDV"/>
    <property type="match status" value="1"/>
</dbReference>
<dbReference type="GO" id="GO:0004097">
    <property type="term" value="F:catechol oxidase activity"/>
    <property type="evidence" value="ECO:0007669"/>
    <property type="project" value="InterPro"/>
</dbReference>
<evidence type="ECO:0000259" key="9">
    <source>
        <dbReference type="PROSITE" id="PS00498"/>
    </source>
</evidence>
<evidence type="ECO:0000313" key="10">
    <source>
        <dbReference type="EMBL" id="KAH9303990.1"/>
    </source>
</evidence>
<organism evidence="10 11">
    <name type="scientific">Taxus chinensis</name>
    <name type="common">Chinese yew</name>
    <name type="synonym">Taxus wallichiana var. chinensis</name>
    <dbReference type="NCBI Taxonomy" id="29808"/>
    <lineage>
        <taxon>Eukaryota</taxon>
        <taxon>Viridiplantae</taxon>
        <taxon>Streptophyta</taxon>
        <taxon>Embryophyta</taxon>
        <taxon>Tracheophyta</taxon>
        <taxon>Spermatophyta</taxon>
        <taxon>Pinopsida</taxon>
        <taxon>Pinidae</taxon>
        <taxon>Conifers II</taxon>
        <taxon>Cupressales</taxon>
        <taxon>Taxaceae</taxon>
        <taxon>Taxus</taxon>
    </lineage>
</organism>
<feature type="domain" description="Tyrosinase copper-binding" evidence="9">
    <location>
        <begin position="348"/>
        <end position="359"/>
    </location>
</feature>
<keyword evidence="11" id="KW-1185">Reference proteome</keyword>
<comment type="caution">
    <text evidence="10">The sequence shown here is derived from an EMBL/GenBank/DDBJ whole genome shotgun (WGS) entry which is preliminary data.</text>
</comment>
<reference evidence="10 11" key="1">
    <citation type="journal article" date="2021" name="Nat. Plants">
        <title>The Taxus genome provides insights into paclitaxel biosynthesis.</title>
        <authorList>
            <person name="Xiong X."/>
            <person name="Gou J."/>
            <person name="Liao Q."/>
            <person name="Li Y."/>
            <person name="Zhou Q."/>
            <person name="Bi G."/>
            <person name="Li C."/>
            <person name="Du R."/>
            <person name="Wang X."/>
            <person name="Sun T."/>
            <person name="Guo L."/>
            <person name="Liang H."/>
            <person name="Lu P."/>
            <person name="Wu Y."/>
            <person name="Zhang Z."/>
            <person name="Ro D.K."/>
            <person name="Shang Y."/>
            <person name="Huang S."/>
            <person name="Yan J."/>
        </authorList>
    </citation>
    <scope>NUCLEOTIDE SEQUENCE [LARGE SCALE GENOMIC DNA]</scope>
    <source>
        <strain evidence="10">Ta-2019</strain>
    </source>
</reference>
<evidence type="ECO:0000256" key="7">
    <source>
        <dbReference type="ARBA" id="ARBA00023157"/>
    </source>
</evidence>
<accession>A0AA38CNX4</accession>
<evidence type="ECO:0000256" key="5">
    <source>
        <dbReference type="ARBA" id="ARBA00023002"/>
    </source>
</evidence>
<dbReference type="InterPro" id="IPR022739">
    <property type="entry name" value="Polyphenol_oxidase_cen"/>
</dbReference>
<evidence type="ECO:0000256" key="4">
    <source>
        <dbReference type="ARBA" id="ARBA00022784"/>
    </source>
</evidence>
<dbReference type="SUPFAM" id="SSF48056">
    <property type="entry name" value="Di-copper centre-containing domain"/>
    <property type="match status" value="1"/>
</dbReference>
<dbReference type="Proteomes" id="UP000824469">
    <property type="component" value="Unassembled WGS sequence"/>
</dbReference>
<dbReference type="InterPro" id="IPR022740">
    <property type="entry name" value="Polyphenol_oxidase_C"/>
</dbReference>
<dbReference type="OMA" id="KPFAFAD"/>
<evidence type="ECO:0000313" key="11">
    <source>
        <dbReference type="Proteomes" id="UP000824469"/>
    </source>
</evidence>
<keyword evidence="4" id="KW-0883">Thioether bond</keyword>
<evidence type="ECO:0000256" key="3">
    <source>
        <dbReference type="ARBA" id="ARBA00022723"/>
    </source>
</evidence>
<keyword evidence="3" id="KW-0479">Metal-binding</keyword>
<sequence>MASAISGLPAFLSARNTKHGHVLSSNLFFSCPNKARKSLNSIRIRSERRESSSIDRRRLLLTSSTLGMSAFRAGKSMAEPFPVPDLSSCKTPPTDLPNGATLDNGGTCCPPFTSGTSPVDFEFPSSLPMRTRQAAHLVDDKFKAKYDAALTAMKGLDEDDPRRFSQQASVHCAWCNGAYLVGSDSMDYQVHQSWLFLPFHRWYLYFYERILGHLIGDETFALPFWNWDTEVGMSIPPIYTDTSLAMYDTNRDACHQPPVIINLTDPTSCDNGSVKSNYANIYTHVVSGATTASLFHGADYRYGSGEVPDNSRSGQLELSPHNLVHVWVGSSSNTNRENMGTLYSSGRDPLFYSHHANVDRMWSIWNDKLGRSNYKDTDLTNSKFVFYDEKKQLVQVNAGDCYDMSKLRYQYQEVDTPWLSGGRSFKKAGKFRPKPAPTGFPKADDQLKSLTAPVTVLVTRPSKTRTKKQRGEQEEILSIQGIEVDMAETAKFNIFINYPEADSTTSYDSPHYAGTFVNFGHGMKGMKSTSKKVGFKVGISETLEDLDADGDESVLVTLVPQATKFLPKTPIKFTTISIEFETK</sequence>
<evidence type="ECO:0000256" key="2">
    <source>
        <dbReference type="ARBA" id="ARBA00009928"/>
    </source>
</evidence>
<proteinExistence type="inferred from homology"/>
<dbReference type="Pfam" id="PF12142">
    <property type="entry name" value="PPO1_DWL"/>
    <property type="match status" value="1"/>
</dbReference>
<comment type="similarity">
    <text evidence="2">Belongs to the tyrosinase family.</text>
</comment>
<feature type="domain" description="Tyrosinase copper-binding" evidence="8">
    <location>
        <begin position="191"/>
        <end position="208"/>
    </location>
</feature>
<dbReference type="InterPro" id="IPR002227">
    <property type="entry name" value="Tyrosinase_Cu-bd"/>
</dbReference>
<keyword evidence="7" id="KW-1015">Disulfide bond</keyword>
<dbReference type="PRINTS" id="PR00092">
    <property type="entry name" value="TYROSINASE"/>
</dbReference>
<dbReference type="Gene3D" id="1.10.1280.10">
    <property type="entry name" value="Di-copper center containing domain from catechol oxidase"/>
    <property type="match status" value="1"/>
</dbReference>
<dbReference type="PROSITE" id="PS00498">
    <property type="entry name" value="TYROSINASE_2"/>
    <property type="match status" value="1"/>
</dbReference>
<evidence type="ECO:0000256" key="1">
    <source>
        <dbReference type="ARBA" id="ARBA00001973"/>
    </source>
</evidence>
<dbReference type="InterPro" id="IPR008922">
    <property type="entry name" value="Di-copper_centre_dom_sf"/>
</dbReference>
<gene>
    <name evidence="10" type="ORF">KI387_008394</name>
</gene>
<comment type="cofactor">
    <cofactor evidence="1">
        <name>Cu(2+)</name>
        <dbReference type="ChEBI" id="CHEBI:29036"/>
    </cofactor>
</comment>
<dbReference type="InterPro" id="IPR050316">
    <property type="entry name" value="Tyrosinase/Hemocyanin"/>
</dbReference>
<dbReference type="AlphaFoldDB" id="A0AA38CNX4"/>
<name>A0AA38CNX4_TAXCH</name>
<dbReference type="Pfam" id="PF00264">
    <property type="entry name" value="Tyrosinase"/>
    <property type="match status" value="1"/>
</dbReference>
<dbReference type="PANTHER" id="PTHR11474">
    <property type="entry name" value="TYROSINASE FAMILY MEMBER"/>
    <property type="match status" value="1"/>
</dbReference>
<dbReference type="PANTHER" id="PTHR11474:SF76">
    <property type="entry name" value="SHKT DOMAIN-CONTAINING PROTEIN"/>
    <property type="match status" value="1"/>
</dbReference>
<evidence type="ECO:0000256" key="6">
    <source>
        <dbReference type="ARBA" id="ARBA00023008"/>
    </source>
</evidence>
<keyword evidence="5" id="KW-0560">Oxidoreductase</keyword>
<dbReference type="EMBL" id="JAHRHJ020000008">
    <property type="protein sequence ID" value="KAH9303990.1"/>
    <property type="molecule type" value="Genomic_DNA"/>
</dbReference>
<keyword evidence="6" id="KW-0186">Copper</keyword>